<dbReference type="EMBL" id="MLBY01000005">
    <property type="protein sequence ID" value="MEE7458961.1"/>
    <property type="molecule type" value="Genomic_DNA"/>
</dbReference>
<organism evidence="1 2">
    <name type="scientific">Methylobacterium radiotolerans</name>
    <dbReference type="NCBI Taxonomy" id="31998"/>
    <lineage>
        <taxon>Bacteria</taxon>
        <taxon>Pseudomonadati</taxon>
        <taxon>Pseudomonadota</taxon>
        <taxon>Alphaproteobacteria</taxon>
        <taxon>Hyphomicrobiales</taxon>
        <taxon>Methylobacteriaceae</taxon>
        <taxon>Methylobacterium</taxon>
    </lineage>
</organism>
<evidence type="ECO:0000313" key="2">
    <source>
        <dbReference type="Proteomes" id="UP001349262"/>
    </source>
</evidence>
<protein>
    <submittedName>
        <fullName evidence="1">Uncharacterized protein</fullName>
    </submittedName>
</protein>
<name>A0ABU7TEA3_9HYPH</name>
<accession>A0ABU7TEA3</accession>
<gene>
    <name evidence="1" type="ORF">MRSR164_19880</name>
</gene>
<reference evidence="1 2" key="1">
    <citation type="journal article" date="2012" name="Genet. Mol. Biol.">
        <title>Analysis of 16S rRNA and mxaF genes revealing insights into Methylobacterium niche-specific plant association.</title>
        <authorList>
            <person name="Dourado M.N."/>
            <person name="Andreote F.D."/>
            <person name="Dini-Andreote F."/>
            <person name="Conti R."/>
            <person name="Araujo J.M."/>
            <person name="Araujo W.L."/>
        </authorList>
    </citation>
    <scope>NUCLEOTIDE SEQUENCE [LARGE SCALE GENOMIC DNA]</scope>
    <source>
        <strain evidence="1 2">SR1.6/4</strain>
    </source>
</reference>
<proteinExistence type="predicted"/>
<dbReference type="Proteomes" id="UP001349262">
    <property type="component" value="Unassembled WGS sequence"/>
</dbReference>
<sequence>MFEPNQVLKVVNGRGTVSAEGLEPIKIRYKVVVERRDGAVIAHGSITGSHAALRPFWLTPDATLHLQDGRQIEVSLTDLVDDTAEFESTGRVAPL</sequence>
<comment type="caution">
    <text evidence="1">The sequence shown here is derived from an EMBL/GenBank/DDBJ whole genome shotgun (WGS) entry which is preliminary data.</text>
</comment>
<evidence type="ECO:0000313" key="1">
    <source>
        <dbReference type="EMBL" id="MEE7458961.1"/>
    </source>
</evidence>
<keyword evidence="2" id="KW-1185">Reference proteome</keyword>